<dbReference type="InterPro" id="IPR007199">
    <property type="entry name" value="Rep_factor-A_N"/>
</dbReference>
<comment type="caution">
    <text evidence="18">The sequence shown here is derived from an EMBL/GenBank/DDBJ whole genome shotgun (WGS) entry which is preliminary data.</text>
</comment>
<dbReference type="InterPro" id="IPR013955">
    <property type="entry name" value="Rep_factor-A_C"/>
</dbReference>
<dbReference type="GO" id="GO:0005634">
    <property type="term" value="C:nucleus"/>
    <property type="evidence" value="ECO:0007669"/>
    <property type="project" value="UniProtKB-SubCell"/>
</dbReference>
<dbReference type="FunFam" id="2.40.50.140:FF:000064">
    <property type="entry name" value="Replication protein A subunit"/>
    <property type="match status" value="1"/>
</dbReference>
<proteinExistence type="inferred from homology"/>
<evidence type="ECO:0000313" key="18">
    <source>
        <dbReference type="EMBL" id="KAK9841284.1"/>
    </source>
</evidence>
<dbReference type="CDD" id="cd04474">
    <property type="entry name" value="RPA1_DBD_A"/>
    <property type="match status" value="1"/>
</dbReference>
<evidence type="ECO:0000259" key="16">
    <source>
        <dbReference type="Pfam" id="PF08646"/>
    </source>
</evidence>
<dbReference type="GO" id="GO:0006281">
    <property type="term" value="P:DNA repair"/>
    <property type="evidence" value="ECO:0007669"/>
    <property type="project" value="UniProtKB-KW"/>
</dbReference>
<dbReference type="FunFam" id="2.40.50.140:FF:000090">
    <property type="entry name" value="Replication protein A subunit"/>
    <property type="match status" value="1"/>
</dbReference>
<feature type="compositionally biased region" description="Gly residues" evidence="13">
    <location>
        <begin position="257"/>
        <end position="278"/>
    </location>
</feature>
<dbReference type="GO" id="GO:0006310">
    <property type="term" value="P:DNA recombination"/>
    <property type="evidence" value="ECO:0007669"/>
    <property type="project" value="UniProtKB-KW"/>
</dbReference>
<dbReference type="Pfam" id="PF16900">
    <property type="entry name" value="REPA_OB_2"/>
    <property type="match status" value="1"/>
</dbReference>
<feature type="region of interest" description="Disordered" evidence="13">
    <location>
        <begin position="129"/>
        <end position="166"/>
    </location>
</feature>
<evidence type="ECO:0000256" key="8">
    <source>
        <dbReference type="ARBA" id="ARBA00023125"/>
    </source>
</evidence>
<sequence>MALPALTPSAVRRLVTRTDNSEKFVMQCIGVKQLAAQGNNPIPERFRLALSDGELWTSVMLATQLNHLVKDHLIENGSVIRLKDNLAQDMPNRRYPVLVVLQLDVLGKDAQRGSPTNVDTIDVSVSASSAGGAAQSSHAGPPGGSGPVQNGGMGPGSNSYGPPGQGGTYGGAGAGYSGAAPQNGQYGGQQGGQGGYGAPGPVPAGGGGYGDGAGSAYGQPAGGPSYGGGAGNGQGAAYGGGGFGAGRGGYGGGTGNGPGGRFGGGQGRGAYGGSGPGNAPGSAYGQPAPMYRAGGGGPTARNEAPARIMPISGLNAYQNRWTIKARVTQKSDLRRWTNARGEGKFFTCDLLDAQGGEIRCIAFNDQADKFDSVIQMGAVLMISKASLKPKRGNYNQTRHDFEIHLENASQVETCPEEAEEIPQIQYHFKKLEEIETTPANNIVDVIGVVEHVEAWATITRRDGTETQKRSVTIKDKSNRSIEVSFWGRFAEDPGNDLEQKVMQQQMHPVLTIKGARVGDFNGKSLSTVSSSIVATDPDIPECHEIRQWYSAGGAQVKAASLSDSRMSGGRQDRRCTLQHIKDEQLGQGAPAYIQVSAWVTFIRNEAAKMYYPACTLNFNGRTCNKKLSDQGGQWWCERCNQPSQPEFRYILSLAVKDHTTEQWLTAFQESGQDIMGLSADDLRNLEQSESEFSLAVQAATFKQLLFKLKIAEENYNDENRIKMSVVRVEPLDFVKEGRVMLDWIHKLQAGEQIMQPSTSTPAASSYSAQGFKTGGGYGGGGMGQQASYGRAGGGFGGSSGANTMSHQTYNGNSASGYAGGNGGYNGGYGGGGFGPGGF</sequence>
<keyword evidence="19" id="KW-1185">Reference proteome</keyword>
<keyword evidence="8 12" id="KW-0238">DNA-binding</keyword>
<evidence type="ECO:0000259" key="14">
    <source>
        <dbReference type="Pfam" id="PF01336"/>
    </source>
</evidence>
<feature type="domain" description="OB" evidence="14">
    <location>
        <begin position="321"/>
        <end position="406"/>
    </location>
</feature>
<comment type="subcellular location">
    <subcellularLocation>
        <location evidence="1 12">Nucleus</location>
    </subcellularLocation>
</comment>
<reference evidence="18 19" key="1">
    <citation type="journal article" date="2024" name="Nat. Commun.">
        <title>Phylogenomics reveals the evolutionary origins of lichenization in chlorophyte algae.</title>
        <authorList>
            <person name="Puginier C."/>
            <person name="Libourel C."/>
            <person name="Otte J."/>
            <person name="Skaloud P."/>
            <person name="Haon M."/>
            <person name="Grisel S."/>
            <person name="Petersen M."/>
            <person name="Berrin J.G."/>
            <person name="Delaux P.M."/>
            <person name="Dal Grande F."/>
            <person name="Keller J."/>
        </authorList>
    </citation>
    <scope>NUCLEOTIDE SEQUENCE [LARGE SCALE GENOMIC DNA]</scope>
    <source>
        <strain evidence="18 19">SAG 2145</strain>
    </source>
</reference>
<dbReference type="Pfam" id="PF08646">
    <property type="entry name" value="Rep_fac-A_C"/>
    <property type="match status" value="1"/>
</dbReference>
<comment type="subunit">
    <text evidence="12">Heterotrimer of RPA1, RPA2 and RPA3 (canonical replication protein A complex).</text>
</comment>
<feature type="compositionally biased region" description="Gly residues" evidence="13">
    <location>
        <begin position="185"/>
        <end position="203"/>
    </location>
</feature>
<organism evidence="18 19">
    <name type="scientific">Apatococcus lobatus</name>
    <dbReference type="NCBI Taxonomy" id="904363"/>
    <lineage>
        <taxon>Eukaryota</taxon>
        <taxon>Viridiplantae</taxon>
        <taxon>Chlorophyta</taxon>
        <taxon>core chlorophytes</taxon>
        <taxon>Trebouxiophyceae</taxon>
        <taxon>Chlorellales</taxon>
        <taxon>Chlorellaceae</taxon>
        <taxon>Apatococcus</taxon>
    </lineage>
</organism>
<dbReference type="InterPro" id="IPR004365">
    <property type="entry name" value="NA-bd_OB_tRNA"/>
</dbReference>
<dbReference type="FunFam" id="2.40.50.140:FF:000041">
    <property type="entry name" value="Replication protein A subunit"/>
    <property type="match status" value="1"/>
</dbReference>
<evidence type="ECO:0000259" key="17">
    <source>
        <dbReference type="Pfam" id="PF16900"/>
    </source>
</evidence>
<dbReference type="NCBIfam" id="TIGR00617">
    <property type="entry name" value="rpa1"/>
    <property type="match status" value="1"/>
</dbReference>
<feature type="region of interest" description="Disordered" evidence="13">
    <location>
        <begin position="257"/>
        <end position="304"/>
    </location>
</feature>
<dbReference type="SUPFAM" id="SSF50249">
    <property type="entry name" value="Nucleic acid-binding proteins"/>
    <property type="match status" value="4"/>
</dbReference>
<keyword evidence="4 12" id="KW-0479">Metal-binding</keyword>
<keyword evidence="7 12" id="KW-0862">Zinc</keyword>
<feature type="compositionally biased region" description="Gly residues" evidence="13">
    <location>
        <begin position="141"/>
        <end position="155"/>
    </location>
</feature>
<evidence type="ECO:0000259" key="15">
    <source>
        <dbReference type="Pfam" id="PF04057"/>
    </source>
</evidence>
<dbReference type="Pfam" id="PF04057">
    <property type="entry name" value="Rep-A_N"/>
    <property type="match status" value="1"/>
</dbReference>
<dbReference type="InterPro" id="IPR031657">
    <property type="entry name" value="REPA_OB_2"/>
</dbReference>
<evidence type="ECO:0000256" key="7">
    <source>
        <dbReference type="ARBA" id="ARBA00022833"/>
    </source>
</evidence>
<evidence type="ECO:0000256" key="2">
    <source>
        <dbReference type="ARBA" id="ARBA00005690"/>
    </source>
</evidence>
<keyword evidence="3 12" id="KW-0235">DNA replication</keyword>
<feature type="domain" description="Replication protein A OB" evidence="17">
    <location>
        <begin position="431"/>
        <end position="534"/>
    </location>
</feature>
<dbReference type="GO" id="GO:0008270">
    <property type="term" value="F:zinc ion binding"/>
    <property type="evidence" value="ECO:0007669"/>
    <property type="project" value="UniProtKB-KW"/>
</dbReference>
<dbReference type="InterPro" id="IPR047192">
    <property type="entry name" value="Euk_RPA1_DBD_C"/>
</dbReference>
<feature type="compositionally biased region" description="Low complexity" evidence="13">
    <location>
        <begin position="129"/>
        <end position="140"/>
    </location>
</feature>
<evidence type="ECO:0000256" key="12">
    <source>
        <dbReference type="RuleBase" id="RU364130"/>
    </source>
</evidence>
<feature type="domain" description="Replication factor-A protein 1 N-terminal" evidence="15">
    <location>
        <begin position="6"/>
        <end position="106"/>
    </location>
</feature>
<evidence type="ECO:0000256" key="1">
    <source>
        <dbReference type="ARBA" id="ARBA00004123"/>
    </source>
</evidence>
<keyword evidence="11 12" id="KW-0539">Nucleus</keyword>
<dbReference type="CDD" id="cd04476">
    <property type="entry name" value="RPA1_DBD_C"/>
    <property type="match status" value="1"/>
</dbReference>
<evidence type="ECO:0000256" key="10">
    <source>
        <dbReference type="ARBA" id="ARBA00023204"/>
    </source>
</evidence>
<keyword evidence="9" id="KW-0233">DNA recombination</keyword>
<dbReference type="CDD" id="cd04475">
    <property type="entry name" value="RPA1_DBD_B"/>
    <property type="match status" value="1"/>
</dbReference>
<evidence type="ECO:0000256" key="6">
    <source>
        <dbReference type="ARBA" id="ARBA00022771"/>
    </source>
</evidence>
<dbReference type="AlphaFoldDB" id="A0AAW1S6A0"/>
<dbReference type="EMBL" id="JALJOS010000003">
    <property type="protein sequence ID" value="KAK9841284.1"/>
    <property type="molecule type" value="Genomic_DNA"/>
</dbReference>
<dbReference type="GO" id="GO:0006260">
    <property type="term" value="P:DNA replication"/>
    <property type="evidence" value="ECO:0007669"/>
    <property type="project" value="UniProtKB-KW"/>
</dbReference>
<dbReference type="Gene3D" id="2.40.50.140">
    <property type="entry name" value="Nucleic acid-binding proteins"/>
    <property type="match status" value="4"/>
</dbReference>
<dbReference type="PANTHER" id="PTHR47165">
    <property type="entry name" value="OS03G0429900 PROTEIN"/>
    <property type="match status" value="1"/>
</dbReference>
<feature type="region of interest" description="Disordered" evidence="13">
    <location>
        <begin position="181"/>
        <end position="203"/>
    </location>
</feature>
<keyword evidence="5" id="KW-0227">DNA damage</keyword>
<evidence type="ECO:0000256" key="9">
    <source>
        <dbReference type="ARBA" id="ARBA00023172"/>
    </source>
</evidence>
<keyword evidence="6 12" id="KW-0863">Zinc-finger</keyword>
<keyword evidence="10" id="KW-0234">DNA repair</keyword>
<evidence type="ECO:0000256" key="11">
    <source>
        <dbReference type="ARBA" id="ARBA00023242"/>
    </source>
</evidence>
<dbReference type="PANTHER" id="PTHR47165:SF4">
    <property type="entry name" value="OS03G0429900 PROTEIN"/>
    <property type="match status" value="1"/>
</dbReference>
<dbReference type="Proteomes" id="UP001438707">
    <property type="component" value="Unassembled WGS sequence"/>
</dbReference>
<dbReference type="Pfam" id="PF01336">
    <property type="entry name" value="tRNA_anti-codon"/>
    <property type="match status" value="1"/>
</dbReference>
<feature type="domain" description="Replication factor A C-terminal" evidence="16">
    <location>
        <begin position="592"/>
        <end position="739"/>
    </location>
</feature>
<name>A0AAW1S6A0_9CHLO</name>
<evidence type="ECO:0000256" key="13">
    <source>
        <dbReference type="SAM" id="MobiDB-lite"/>
    </source>
</evidence>
<dbReference type="InterPro" id="IPR004591">
    <property type="entry name" value="Rfa1"/>
</dbReference>
<comment type="function">
    <text evidence="12">Component of the replication protein A complex (RPA) required for DNA recombination, repair and replication. The activity of RPA is mediated by single-stranded DNA binding and protein interactions. Probably involved in repair of double-strand DNA breaks (DSBs) induced by genotoxic stresses.</text>
</comment>
<evidence type="ECO:0000256" key="5">
    <source>
        <dbReference type="ARBA" id="ARBA00022763"/>
    </source>
</evidence>
<dbReference type="GO" id="GO:0003677">
    <property type="term" value="F:DNA binding"/>
    <property type="evidence" value="ECO:0007669"/>
    <property type="project" value="UniProtKB-KW"/>
</dbReference>
<evidence type="ECO:0000313" key="19">
    <source>
        <dbReference type="Proteomes" id="UP001438707"/>
    </source>
</evidence>
<protein>
    <recommendedName>
        <fullName evidence="12">Replication protein A subunit</fullName>
    </recommendedName>
</protein>
<accession>A0AAW1S6A0</accession>
<evidence type="ECO:0000256" key="4">
    <source>
        <dbReference type="ARBA" id="ARBA00022723"/>
    </source>
</evidence>
<evidence type="ECO:0000256" key="3">
    <source>
        <dbReference type="ARBA" id="ARBA00022705"/>
    </source>
</evidence>
<gene>
    <name evidence="18" type="ORF">WJX74_003114</name>
</gene>
<comment type="similarity">
    <text evidence="2 12">Belongs to the replication factor A protein 1 family.</text>
</comment>
<dbReference type="InterPro" id="IPR012340">
    <property type="entry name" value="NA-bd_OB-fold"/>
</dbReference>